<keyword evidence="1" id="KW-1133">Transmembrane helix</keyword>
<dbReference type="PANTHER" id="PTHR31302">
    <property type="entry name" value="TRANSMEMBRANE PROTEIN WITH METALLOPHOSPHOESTERASE DOMAIN-RELATED"/>
    <property type="match status" value="1"/>
</dbReference>
<dbReference type="GO" id="GO:0009245">
    <property type="term" value="P:lipid A biosynthetic process"/>
    <property type="evidence" value="ECO:0007669"/>
    <property type="project" value="TreeGrafter"/>
</dbReference>
<keyword evidence="1" id="KW-0472">Membrane</keyword>
<proteinExistence type="predicted"/>
<dbReference type="AlphaFoldDB" id="A0A372LIV7"/>
<name>A0A372LIV7_9BACI</name>
<dbReference type="InterPro" id="IPR004843">
    <property type="entry name" value="Calcineurin-like_PHP"/>
</dbReference>
<feature type="domain" description="Calcineurin-like phosphoesterase" evidence="2">
    <location>
        <begin position="46"/>
        <end position="202"/>
    </location>
</feature>
<dbReference type="RefSeq" id="WP_117321740.1">
    <property type="nucleotide sequence ID" value="NZ_QVTD01000003.1"/>
</dbReference>
<sequence>MAVIYIIIAVSLIGMIFFMVKTAYLDKVVENDLAFEEFPATFGTLSIFFISDIHRRVISDEIINRVNGRTDIVIIGGDLKEGGVPLTRVEKNLAKLKKVGPVYFVWGNNDYEGDYHMLDATLLRHGVKILDNGLVTFESEQGEKIELLGIDDIAMERDRLDLALADSERQAFKILVSHNPLVMQQIKKENKISLVLSGHTHGGQIRFMGIGPYKLGGMRKQGGTVILTSNGYGTTSLPLRLGAEPETHLLHLKKQPASSK</sequence>
<keyword evidence="4" id="KW-1185">Reference proteome</keyword>
<dbReference type="OrthoDB" id="9780884at2"/>
<accession>A0A372LIV7</accession>
<organism evidence="3 4">
    <name type="scientific">Peribacillus glennii</name>
    <dbReference type="NCBI Taxonomy" id="2303991"/>
    <lineage>
        <taxon>Bacteria</taxon>
        <taxon>Bacillati</taxon>
        <taxon>Bacillota</taxon>
        <taxon>Bacilli</taxon>
        <taxon>Bacillales</taxon>
        <taxon>Bacillaceae</taxon>
        <taxon>Peribacillus</taxon>
    </lineage>
</organism>
<dbReference type="PANTHER" id="PTHR31302:SF32">
    <property type="entry name" value="PHOSPHOESTERASE"/>
    <property type="match status" value="1"/>
</dbReference>
<dbReference type="Proteomes" id="UP000262939">
    <property type="component" value="Unassembled WGS sequence"/>
</dbReference>
<protein>
    <submittedName>
        <fullName evidence="3">Metallophosphoesterase</fullName>
    </submittedName>
</protein>
<dbReference type="GO" id="GO:0016020">
    <property type="term" value="C:membrane"/>
    <property type="evidence" value="ECO:0007669"/>
    <property type="project" value="GOC"/>
</dbReference>
<dbReference type="InterPro" id="IPR051158">
    <property type="entry name" value="Metallophosphoesterase_sf"/>
</dbReference>
<evidence type="ECO:0000313" key="4">
    <source>
        <dbReference type="Proteomes" id="UP000262939"/>
    </source>
</evidence>
<reference evidence="3 4" key="1">
    <citation type="submission" date="2018-08" db="EMBL/GenBank/DDBJ databases">
        <title>Bacillus chawlae sp. nov., Bacillus glennii sp. nov., and Bacillus saganii sp. nov. Isolated from the Vehicle Assembly Building at Kennedy Space Center where the Viking Spacecraft were Assembled.</title>
        <authorList>
            <person name="Seuylemezian A."/>
            <person name="Vaishampayan P."/>
        </authorList>
    </citation>
    <scope>NUCLEOTIDE SEQUENCE [LARGE SCALE GENOMIC DNA]</scope>
    <source>
        <strain evidence="3 4">V44-8</strain>
    </source>
</reference>
<dbReference type="Gene3D" id="3.60.21.10">
    <property type="match status" value="1"/>
</dbReference>
<evidence type="ECO:0000256" key="1">
    <source>
        <dbReference type="SAM" id="Phobius"/>
    </source>
</evidence>
<gene>
    <name evidence="3" type="ORF">D0466_06715</name>
</gene>
<comment type="caution">
    <text evidence="3">The sequence shown here is derived from an EMBL/GenBank/DDBJ whole genome shotgun (WGS) entry which is preliminary data.</text>
</comment>
<keyword evidence="1" id="KW-0812">Transmembrane</keyword>
<dbReference type="InterPro" id="IPR029052">
    <property type="entry name" value="Metallo-depent_PP-like"/>
</dbReference>
<dbReference type="GO" id="GO:0008758">
    <property type="term" value="F:UDP-2,3-diacylglucosamine hydrolase activity"/>
    <property type="evidence" value="ECO:0007669"/>
    <property type="project" value="TreeGrafter"/>
</dbReference>
<dbReference type="EMBL" id="QVTD01000003">
    <property type="protein sequence ID" value="RFU65566.1"/>
    <property type="molecule type" value="Genomic_DNA"/>
</dbReference>
<evidence type="ECO:0000313" key="3">
    <source>
        <dbReference type="EMBL" id="RFU65566.1"/>
    </source>
</evidence>
<dbReference type="SUPFAM" id="SSF56300">
    <property type="entry name" value="Metallo-dependent phosphatases"/>
    <property type="match status" value="1"/>
</dbReference>
<evidence type="ECO:0000259" key="2">
    <source>
        <dbReference type="Pfam" id="PF00149"/>
    </source>
</evidence>
<feature type="transmembrane region" description="Helical" evidence="1">
    <location>
        <begin position="6"/>
        <end position="25"/>
    </location>
</feature>
<dbReference type="Pfam" id="PF00149">
    <property type="entry name" value="Metallophos"/>
    <property type="match status" value="1"/>
</dbReference>